<name>C5M178_PERM5</name>
<dbReference type="InParanoid" id="C5M178"/>
<evidence type="ECO:0000313" key="1">
    <source>
        <dbReference type="EMBL" id="EEQ97308.1"/>
    </source>
</evidence>
<gene>
    <name evidence="1" type="ORF">Pmar_PMAR024752</name>
</gene>
<evidence type="ECO:0000313" key="2">
    <source>
        <dbReference type="Proteomes" id="UP000007800"/>
    </source>
</evidence>
<organism evidence="2">
    <name type="scientific">Perkinsus marinus (strain ATCC 50983 / TXsc)</name>
    <dbReference type="NCBI Taxonomy" id="423536"/>
    <lineage>
        <taxon>Eukaryota</taxon>
        <taxon>Sar</taxon>
        <taxon>Alveolata</taxon>
        <taxon>Perkinsozoa</taxon>
        <taxon>Perkinsea</taxon>
        <taxon>Perkinsida</taxon>
        <taxon>Perkinsidae</taxon>
        <taxon>Perkinsus</taxon>
    </lineage>
</organism>
<sequence length="55" mass="6423">MATTDHTNELKNFVEVLKGKIQRSRRTRGSFVLDECYLQRDNILESESLLAVRIK</sequence>
<reference evidence="1 2" key="1">
    <citation type="submission" date="2008-07" db="EMBL/GenBank/DDBJ databases">
        <authorList>
            <person name="El-Sayed N."/>
            <person name="Caler E."/>
            <person name="Inman J."/>
            <person name="Amedeo P."/>
            <person name="Hass B."/>
            <person name="Wortman J."/>
        </authorList>
    </citation>
    <scope>NUCLEOTIDE SEQUENCE [LARGE SCALE GENOMIC DNA]</scope>
    <source>
        <strain evidence="2">ATCC 50983 / TXsc</strain>
    </source>
</reference>
<accession>C5M178</accession>
<dbReference type="RefSeq" id="XP_002764591.1">
    <property type="nucleotide sequence ID" value="XM_002764545.1"/>
</dbReference>
<protein>
    <submittedName>
        <fullName evidence="1">Uncharacterized protein</fullName>
    </submittedName>
</protein>
<dbReference type="Proteomes" id="UP000007800">
    <property type="component" value="Unassembled WGS sequence"/>
</dbReference>
<dbReference type="EMBL" id="GG687290">
    <property type="protein sequence ID" value="EEQ97308.1"/>
    <property type="molecule type" value="Genomic_DNA"/>
</dbReference>
<dbReference type="GeneID" id="9054533"/>
<proteinExistence type="predicted"/>
<keyword evidence="2" id="KW-1185">Reference proteome</keyword>
<dbReference type="AlphaFoldDB" id="C5M178"/>